<keyword evidence="1" id="KW-0677">Repeat</keyword>
<keyword evidence="4" id="KW-0732">Signal</keyword>
<dbReference type="PANTHER" id="PTHR44858:SF1">
    <property type="entry name" value="UDP-N-ACETYLGLUCOSAMINE--PEPTIDE N-ACETYLGLUCOSAMINYLTRANSFERASE SPINDLY-RELATED"/>
    <property type="match status" value="1"/>
</dbReference>
<dbReference type="EMBL" id="JACHOC010000007">
    <property type="protein sequence ID" value="MBB4623596.1"/>
    <property type="molecule type" value="Genomic_DNA"/>
</dbReference>
<sequence>MKKYSILLVLSLICLFSTAQNDNVNKVKAVIDKYNKVTGLDKLSKNPPKTFLQESKMTSFFSDQPNISWITIIGDSENERAYMVQESSDNSKIETLFNKDRGWILTNDGTTLELDENMLSSMSKLTDFLKSSTASMTDISNMKYVETITEGKNTYNVLQLISPENSKVNMYFNERTGLLDYSVSFLNEEQKKVLHTEQQKQTFNNYTQFGDVMLPDFYTENNGKIGLMFETKRISLDYPIDNVDFSENKFKLGLDAYSYYSKGLNTENDREAIELFDKAITIRPNYIDAHLARIKNYQNLNDYQSAINLCDRLLRIDDNNTSALFYRASSYLILGNYSKAKNDCKTILAYEPENKVISEFMDNISKIENENIAIKNEIKENQKAEKKKTVMNIILGCLSIANDFANYYVSTNTEGGSFNSGSSSNIKYTSSRQVCPTCRGTGKNETRERPPFYDYSTETNDHPACSICGDKSNHWHKDCSGCGGSGYVNR</sequence>
<evidence type="ECO:0000256" key="3">
    <source>
        <dbReference type="SAM" id="Coils"/>
    </source>
</evidence>
<dbReference type="SUPFAM" id="SSF48452">
    <property type="entry name" value="TPR-like"/>
    <property type="match status" value="1"/>
</dbReference>
<proteinExistence type="predicted"/>
<comment type="caution">
    <text evidence="5">The sequence shown here is derived from an EMBL/GenBank/DDBJ whole genome shotgun (WGS) entry which is preliminary data.</text>
</comment>
<dbReference type="Proteomes" id="UP000533637">
    <property type="component" value="Unassembled WGS sequence"/>
</dbReference>
<name>A0ABR6KQ20_9BACT</name>
<evidence type="ECO:0000313" key="6">
    <source>
        <dbReference type="Proteomes" id="UP000533637"/>
    </source>
</evidence>
<dbReference type="Gene3D" id="1.25.40.10">
    <property type="entry name" value="Tetratricopeptide repeat domain"/>
    <property type="match status" value="1"/>
</dbReference>
<dbReference type="Pfam" id="PF14559">
    <property type="entry name" value="TPR_19"/>
    <property type="match status" value="1"/>
</dbReference>
<dbReference type="InterPro" id="IPR050498">
    <property type="entry name" value="Ycf3"/>
</dbReference>
<accession>A0ABR6KQ20</accession>
<dbReference type="PANTHER" id="PTHR44858">
    <property type="entry name" value="TETRATRICOPEPTIDE REPEAT PROTEIN 6"/>
    <property type="match status" value="1"/>
</dbReference>
<dbReference type="SUPFAM" id="SSF57938">
    <property type="entry name" value="DnaJ/Hsp40 cysteine-rich domain"/>
    <property type="match status" value="1"/>
</dbReference>
<organism evidence="5 6">
    <name type="scientific">Parabacteroides faecis</name>
    <dbReference type="NCBI Taxonomy" id="1217282"/>
    <lineage>
        <taxon>Bacteria</taxon>
        <taxon>Pseudomonadati</taxon>
        <taxon>Bacteroidota</taxon>
        <taxon>Bacteroidia</taxon>
        <taxon>Bacteroidales</taxon>
        <taxon>Tannerellaceae</taxon>
        <taxon>Parabacteroides</taxon>
    </lineage>
</organism>
<evidence type="ECO:0000256" key="1">
    <source>
        <dbReference type="ARBA" id="ARBA00022737"/>
    </source>
</evidence>
<dbReference type="RefSeq" id="WP_183671629.1">
    <property type="nucleotide sequence ID" value="NZ_BMPB01000008.1"/>
</dbReference>
<feature type="coiled-coil region" evidence="3">
    <location>
        <begin position="357"/>
        <end position="387"/>
    </location>
</feature>
<feature type="signal peptide" evidence="4">
    <location>
        <begin position="1"/>
        <end position="19"/>
    </location>
</feature>
<evidence type="ECO:0000256" key="2">
    <source>
        <dbReference type="ARBA" id="ARBA00022803"/>
    </source>
</evidence>
<keyword evidence="2" id="KW-0802">TPR repeat</keyword>
<feature type="chain" id="PRO_5045558476" evidence="4">
    <location>
        <begin position="20"/>
        <end position="490"/>
    </location>
</feature>
<dbReference type="InterPro" id="IPR036410">
    <property type="entry name" value="HSP_DnaJ_Cys-rich_dom_sf"/>
</dbReference>
<keyword evidence="6" id="KW-1185">Reference proteome</keyword>
<dbReference type="InterPro" id="IPR019734">
    <property type="entry name" value="TPR_rpt"/>
</dbReference>
<keyword evidence="3" id="KW-0175">Coiled coil</keyword>
<evidence type="ECO:0000256" key="4">
    <source>
        <dbReference type="SAM" id="SignalP"/>
    </source>
</evidence>
<evidence type="ECO:0000313" key="5">
    <source>
        <dbReference type="EMBL" id="MBB4623596.1"/>
    </source>
</evidence>
<dbReference type="Gene3D" id="2.10.230.10">
    <property type="entry name" value="Heat shock protein DnaJ, cysteine-rich domain"/>
    <property type="match status" value="1"/>
</dbReference>
<gene>
    <name evidence="5" type="ORF">GGQ57_003512</name>
</gene>
<dbReference type="SMART" id="SM00028">
    <property type="entry name" value="TPR"/>
    <property type="match status" value="3"/>
</dbReference>
<protein>
    <submittedName>
        <fullName evidence="5">Tetratricopeptide (TPR) repeat protein</fullName>
    </submittedName>
</protein>
<dbReference type="InterPro" id="IPR011990">
    <property type="entry name" value="TPR-like_helical_dom_sf"/>
</dbReference>
<reference evidence="5 6" key="1">
    <citation type="submission" date="2020-08" db="EMBL/GenBank/DDBJ databases">
        <title>Genomic Encyclopedia of Type Strains, Phase IV (KMG-IV): sequencing the most valuable type-strain genomes for metagenomic binning, comparative biology and taxonomic classification.</title>
        <authorList>
            <person name="Goeker M."/>
        </authorList>
    </citation>
    <scope>NUCLEOTIDE SEQUENCE [LARGE SCALE GENOMIC DNA]</scope>
    <source>
        <strain evidence="5 6">DSM 102983</strain>
    </source>
</reference>